<proteinExistence type="predicted"/>
<feature type="region of interest" description="Disordered" evidence="1">
    <location>
        <begin position="1649"/>
        <end position="2256"/>
    </location>
</feature>
<dbReference type="FunCoup" id="W4KF45">
    <property type="interactions" value="716"/>
</dbReference>
<dbReference type="GO" id="GO:0000445">
    <property type="term" value="C:THO complex part of transcription export complex"/>
    <property type="evidence" value="ECO:0007669"/>
    <property type="project" value="TreeGrafter"/>
</dbReference>
<dbReference type="RefSeq" id="XP_009544134.1">
    <property type="nucleotide sequence ID" value="XM_009545839.1"/>
</dbReference>
<dbReference type="Pfam" id="PF11262">
    <property type="entry name" value="Tho2"/>
    <property type="match status" value="1"/>
</dbReference>
<feature type="compositionally biased region" description="Polar residues" evidence="1">
    <location>
        <begin position="1542"/>
        <end position="1561"/>
    </location>
</feature>
<evidence type="ECO:0000313" key="4">
    <source>
        <dbReference type="EMBL" id="ETW84463.1"/>
    </source>
</evidence>
<dbReference type="KEGG" id="hir:HETIRDRAFT_444233"/>
<feature type="compositionally biased region" description="Polar residues" evidence="1">
    <location>
        <begin position="1722"/>
        <end position="1734"/>
    </location>
</feature>
<feature type="compositionally biased region" description="Basic and acidic residues" evidence="1">
    <location>
        <begin position="2177"/>
        <end position="2201"/>
    </location>
</feature>
<dbReference type="GO" id="GO:0006397">
    <property type="term" value="P:mRNA processing"/>
    <property type="evidence" value="ECO:0007669"/>
    <property type="project" value="InterPro"/>
</dbReference>
<evidence type="ECO:0000259" key="2">
    <source>
        <dbReference type="Pfam" id="PF11262"/>
    </source>
</evidence>
<feature type="compositionally biased region" description="Basic and acidic residues" evidence="1">
    <location>
        <begin position="1610"/>
        <end position="1619"/>
    </location>
</feature>
<feature type="compositionally biased region" description="Basic and acidic residues" evidence="1">
    <location>
        <begin position="1790"/>
        <end position="1802"/>
    </location>
</feature>
<keyword evidence="5" id="KW-1185">Reference proteome</keyword>
<dbReference type="InterPro" id="IPR032302">
    <property type="entry name" value="THOC2_N"/>
</dbReference>
<dbReference type="GO" id="GO:0003729">
    <property type="term" value="F:mRNA binding"/>
    <property type="evidence" value="ECO:0007669"/>
    <property type="project" value="TreeGrafter"/>
</dbReference>
<organism evidence="4 5">
    <name type="scientific">Heterobasidion irregulare (strain TC 32-1)</name>
    <dbReference type="NCBI Taxonomy" id="747525"/>
    <lineage>
        <taxon>Eukaryota</taxon>
        <taxon>Fungi</taxon>
        <taxon>Dikarya</taxon>
        <taxon>Basidiomycota</taxon>
        <taxon>Agaricomycotina</taxon>
        <taxon>Agaricomycetes</taxon>
        <taxon>Russulales</taxon>
        <taxon>Bondarzewiaceae</taxon>
        <taxon>Heterobasidion</taxon>
        <taxon>Heterobasidion annosum species complex</taxon>
    </lineage>
</organism>
<dbReference type="InterPro" id="IPR021418">
    <property type="entry name" value="THO_THOC2_C"/>
</dbReference>
<dbReference type="Pfam" id="PF16134">
    <property type="entry name" value="THOC2_N"/>
    <property type="match status" value="1"/>
</dbReference>
<feature type="compositionally biased region" description="Low complexity" evidence="1">
    <location>
        <begin position="1803"/>
        <end position="1812"/>
    </location>
</feature>
<feature type="compositionally biased region" description="Basic and acidic residues" evidence="1">
    <location>
        <begin position="2246"/>
        <end position="2256"/>
    </location>
</feature>
<dbReference type="InterPro" id="IPR040007">
    <property type="entry name" value="Tho2"/>
</dbReference>
<dbReference type="InParanoid" id="W4KF45"/>
<feature type="region of interest" description="Disordered" evidence="1">
    <location>
        <begin position="547"/>
        <end position="579"/>
    </location>
</feature>
<name>W4KF45_HETIT</name>
<dbReference type="PANTHER" id="PTHR21597">
    <property type="entry name" value="THO2 PROTEIN"/>
    <property type="match status" value="1"/>
</dbReference>
<dbReference type="EMBL" id="KI925456">
    <property type="protein sequence ID" value="ETW84463.1"/>
    <property type="molecule type" value="Genomic_DNA"/>
</dbReference>
<reference evidence="4 5" key="1">
    <citation type="journal article" date="2012" name="New Phytol.">
        <title>Insight into trade-off between wood decay and parasitism from the genome of a fungal forest pathogen.</title>
        <authorList>
            <person name="Olson A."/>
            <person name="Aerts A."/>
            <person name="Asiegbu F."/>
            <person name="Belbahri L."/>
            <person name="Bouzid O."/>
            <person name="Broberg A."/>
            <person name="Canback B."/>
            <person name="Coutinho P.M."/>
            <person name="Cullen D."/>
            <person name="Dalman K."/>
            <person name="Deflorio G."/>
            <person name="van Diepen L.T."/>
            <person name="Dunand C."/>
            <person name="Duplessis S."/>
            <person name="Durling M."/>
            <person name="Gonthier P."/>
            <person name="Grimwood J."/>
            <person name="Fossdal C.G."/>
            <person name="Hansson D."/>
            <person name="Henrissat B."/>
            <person name="Hietala A."/>
            <person name="Himmelstrand K."/>
            <person name="Hoffmeister D."/>
            <person name="Hogberg N."/>
            <person name="James T.Y."/>
            <person name="Karlsson M."/>
            <person name="Kohler A."/>
            <person name="Kues U."/>
            <person name="Lee Y.H."/>
            <person name="Lin Y.C."/>
            <person name="Lind M."/>
            <person name="Lindquist E."/>
            <person name="Lombard V."/>
            <person name="Lucas S."/>
            <person name="Lunden K."/>
            <person name="Morin E."/>
            <person name="Murat C."/>
            <person name="Park J."/>
            <person name="Raffaello T."/>
            <person name="Rouze P."/>
            <person name="Salamov A."/>
            <person name="Schmutz J."/>
            <person name="Solheim H."/>
            <person name="Stahlberg J."/>
            <person name="Velez H."/>
            <person name="de Vries R.P."/>
            <person name="Wiebenga A."/>
            <person name="Woodward S."/>
            <person name="Yakovlev I."/>
            <person name="Garbelotto M."/>
            <person name="Martin F."/>
            <person name="Grigoriev I.V."/>
            <person name="Stenlid J."/>
        </authorList>
    </citation>
    <scope>NUCLEOTIDE SEQUENCE [LARGE SCALE GENOMIC DNA]</scope>
    <source>
        <strain evidence="4 5">TC 32-1</strain>
    </source>
</reference>
<dbReference type="PANTHER" id="PTHR21597:SF0">
    <property type="entry name" value="THO COMPLEX SUBUNIT 2"/>
    <property type="match status" value="1"/>
</dbReference>
<dbReference type="GO" id="GO:0006406">
    <property type="term" value="P:mRNA export from nucleus"/>
    <property type="evidence" value="ECO:0007669"/>
    <property type="project" value="InterPro"/>
</dbReference>
<sequence length="2256" mass="251391">MHDGKECVHDYNDHEISVKKIGALEPTSQNEVIGCPPGQSRLRRGQELQGMKLKTGETRPMNTDKTVVLLREILVVSQEGLESLSITGRLRGSPQYTSSQRHLMDGLSKARAFLSTWSKSGEAECRKFVASLHSNFSSPTSVDVLTTTYHALLCAALTTWSPEHPLSSSAFVTFVQSVLHELPSSSQDAMVSPSTAQALGEVLIDIIWSIDSQLEEILMDAKSAATVEQMGNASDTSPVMKSKKTAEKDKEVLVDVVRQMLNTGILDPVLCRERLDMVLVSNVGLVSDKSVFDKKEIRMRTALFYKQNKFNLLREQSEGFSKLITEITSALPPPHSSTTGLPGESWPAIAEHARPVWERVVSLIGHFDLDPNRALDLILDQFTVHLATHWSFFLVLLSLSPWGGESSMLDDTSEDNKARMNGDVPIDGEAGMYDGKDLDEVLALAEANSNPPLSSPPKCGNNRVLAQVLGFKFRHYQSPEVTESTPRHLYLTAALLIREGFISLEDLYSHLTPTDDDMEGKERQAYLATVTSRISAAKVSQLAMAAPLESASQPKSRPSAPLPEAKKPTAAPEPKEPPHQKLGLVTALFAVGAIRPAIAILTKFPWMVDAHPEIADLVIRVMRHSLSPLYESLLVTKDRNPSDIHPRARYSTSGVVQAPSRKPALTLWAPTPPSTSTVDFVYFFPSWTDRVPVSTTLEDLVNVIEPLMAFVGLHVSRDPLFLTKFLRLGRLHLQATIEVDSETKRPVGQPDPDHPTRRFWFKILRSYLLPALPLIRGNAVCTVEIWNIIRQYETTARWRLYGEWKTRTYQSHPELRVRAIQADHTLAGTVAKLAHSNPCIFFANAVNQIMAYDNLAGVVIQALRYVTNMGFDVLVYIILDALANPNKDRVKDDGVNTSDWLQSLASFTGMLFRRYSADLTPLLKYIVHQLYNGQTSEIIVLRELIWKMAGIEPLPSLSESQIAAMAGGPTLRIEAVASKTRGARLDPGDAVLKGPQRLGKALLDSSLALPLLIQVAQQRQSAVFRTQDAHLKSLASLYDTTHGVLLQYLELLTSPVVISPQDYAKKVIPKLSELGETPLGSFLVVLLRRLVTLKQPEQAAALAMQEQEQIASQEAEKRLKAALAAKRDPSTATSRIASPSIGESGMAVEIPSELKTESKPSEDVVMDNGTVSTSMSSPKPESPWVPEMKELFDDVKKIASQDAYDLSTYDLAPPGARYDEEGVALRSLSRQEDGKYNTADRSSDRTKRQSALAHRARRDRYNAFVNTLAQEYKEQTALRMYTIKRLAKEKSHWFAHSTKAITLSSAVIEHCIQPRCLLSPMDADYCAQMIKCIHTLGTPGFSTLMTYDRLLGDHVKVVVFSASEYEARNYGMIADDYSGRFLLGILTDLYKWYQDEQAYLQDNRVKIGGKPAWLPGFQHPWSNKSTIEPSSVLPWHKFQQIVKKWHRKLFRSFADSIQTGEFMHVYNTIIVLKEIQPVFPLSTVSEVMGMHLNQVMESFLSKEGRGDLKILGRAFNIVYGHRYHASLLKREAQWAPPKSAVSKPNASAPSPRTNGSPSPMSTPVAAPSAEKPRGIVAPTPLAPRAQLNTVNGASSLSSTKIAMDSIPRPEVVKRIRTEPRAGTPTQPSANGKSPDIKVQPMDIDIAHVESNDKVQTPANPQDSSAVPTRPYRNLASKISSPLPNAPSPRPDAPSPRPDAPVSSATPQKPPPLKDSHHAVTPMSVSTNVPMTKQPPQSPRSHRPLDERFIRPEVPQMLPPSAPSQTVSAQELRETAKQTVGRRGPLDEMFEDKGRAPPSEPRHQASSSRAPSPARRRSQSPPTRPGTRNPSNESRTSAGRSRSDRGDGERSDDRRGDRDIRQESRSSDRRDGALHQSERRERLTSRDAERERDRDKDRGRDRHGDRERERERDRDKVREPRERDRDRDRDRGERERDKERDRERGDRDRDRDRHRRDEKDRDRESRKDRDALGRGIPPSAVDDRSIPNRPDPSRHRSAQTGDEALGKRRRSAEDESERASKRSTRDKGHRDERTRRSSEKDHDRPRESDRRRRERDGPEGESRSAPGDKPTEKRVPEGPASSIKPLPASTPSAPRAMAAGEPPWLIKPEVMSGRDRPIREPPLYQAPNGSSTTVTAVAPPLLESSSTASLRSRIGEREMPRLPQGPISHYLDAPLIPDRNRPDDDRDGARKRTLSDREKDTMGDVGLSLGQDVTLQPPKRPRINRTRYVSGGSHAIAKKLLPIDPQAGDKNRSSRQD</sequence>
<feature type="compositionally biased region" description="Polar residues" evidence="1">
    <location>
        <begin position="1586"/>
        <end position="1600"/>
    </location>
</feature>
<evidence type="ECO:0000259" key="3">
    <source>
        <dbReference type="Pfam" id="PF16134"/>
    </source>
</evidence>
<feature type="compositionally biased region" description="Basic and acidic residues" evidence="1">
    <location>
        <begin position="1840"/>
        <end position="1971"/>
    </location>
</feature>
<feature type="compositionally biased region" description="Basic and acidic residues" evidence="1">
    <location>
        <begin position="1980"/>
        <end position="1993"/>
    </location>
</feature>
<feature type="compositionally biased region" description="Polar residues" evidence="1">
    <location>
        <begin position="1653"/>
        <end position="1666"/>
    </location>
</feature>
<evidence type="ECO:0000256" key="1">
    <source>
        <dbReference type="SAM" id="MobiDB-lite"/>
    </source>
</evidence>
<dbReference type="GeneID" id="20675569"/>
<dbReference type="OrthoDB" id="29024at2759"/>
<evidence type="ECO:0000313" key="5">
    <source>
        <dbReference type="Proteomes" id="UP000030671"/>
    </source>
</evidence>
<feature type="region of interest" description="Disordered" evidence="1">
    <location>
        <begin position="1226"/>
        <end position="1254"/>
    </location>
</feature>
<accession>W4KF45</accession>
<dbReference type="Proteomes" id="UP000030671">
    <property type="component" value="Unassembled WGS sequence"/>
</dbReference>
<feature type="compositionally biased region" description="Basic and acidic residues" evidence="1">
    <location>
        <begin position="2010"/>
        <end position="2061"/>
    </location>
</feature>
<dbReference type="STRING" id="747525.W4KF45"/>
<feature type="domain" description="THO complex subunitTHOC2 C-terminal" evidence="2">
    <location>
        <begin position="1204"/>
        <end position="1514"/>
    </location>
</feature>
<feature type="domain" description="THO complex subunit 2 N-terminal" evidence="3">
    <location>
        <begin position="173"/>
        <end position="835"/>
    </location>
</feature>
<gene>
    <name evidence="4" type="ORF">HETIRDRAFT_444233</name>
</gene>
<feature type="compositionally biased region" description="Pro residues" evidence="1">
    <location>
        <begin position="1683"/>
        <end position="1698"/>
    </location>
</feature>
<dbReference type="HOGENOM" id="CLU_000511_4_0_1"/>
<protein>
    <submittedName>
        <fullName evidence="4">Uncharacterized protein</fullName>
    </submittedName>
</protein>
<feature type="region of interest" description="Disordered" evidence="1">
    <location>
        <begin position="1538"/>
        <end position="1637"/>
    </location>
</feature>
<dbReference type="eggNOG" id="KOG1874">
    <property type="taxonomic scope" value="Eukaryota"/>
</dbReference>